<proteinExistence type="predicted"/>
<evidence type="ECO:0000313" key="2">
    <source>
        <dbReference type="Proteomes" id="UP000272400"/>
    </source>
</evidence>
<dbReference type="AlphaFoldDB" id="A0A3N1CXR6"/>
<dbReference type="InterPro" id="IPR036374">
    <property type="entry name" value="OxRdtase_Mopterin-bd_sf"/>
</dbReference>
<dbReference type="RefSeq" id="WP_123665522.1">
    <property type="nucleotide sequence ID" value="NZ_RJKE01000001.1"/>
</dbReference>
<accession>A0A3N1CXR6</accession>
<dbReference type="OrthoDB" id="3577245at2"/>
<organism evidence="1 2">
    <name type="scientific">Actinocorallia herbida</name>
    <dbReference type="NCBI Taxonomy" id="58109"/>
    <lineage>
        <taxon>Bacteria</taxon>
        <taxon>Bacillati</taxon>
        <taxon>Actinomycetota</taxon>
        <taxon>Actinomycetes</taxon>
        <taxon>Streptosporangiales</taxon>
        <taxon>Thermomonosporaceae</taxon>
        <taxon>Actinocorallia</taxon>
    </lineage>
</organism>
<sequence length="155" mass="16659">MATGIETAEAVAEVVCLGGEVSAPRGLTMADLRSLPQHEREVSFLCRKTGLRRHSFRGPLLLEVVSLAGPLFVPGERKSRLRFLISLRGGDGHRVVLSWAEIDPEFANQPVLLGVARDGVALDEEGPQLAMPADVYGARNLSGVTDLRVFSDPTG</sequence>
<name>A0A3N1CXR6_9ACTN</name>
<protein>
    <recommendedName>
        <fullName evidence="3">Molybdopterin-dependent oxidoreductase-like protein</fullName>
    </recommendedName>
</protein>
<keyword evidence="2" id="KW-1185">Reference proteome</keyword>
<comment type="caution">
    <text evidence="1">The sequence shown here is derived from an EMBL/GenBank/DDBJ whole genome shotgun (WGS) entry which is preliminary data.</text>
</comment>
<dbReference type="Gene3D" id="3.90.420.10">
    <property type="entry name" value="Oxidoreductase, molybdopterin-binding domain"/>
    <property type="match status" value="1"/>
</dbReference>
<dbReference type="Proteomes" id="UP000272400">
    <property type="component" value="Unassembled WGS sequence"/>
</dbReference>
<gene>
    <name evidence="1" type="ORF">EDD29_3651</name>
</gene>
<dbReference type="EMBL" id="RJKE01000001">
    <property type="protein sequence ID" value="ROO86089.1"/>
    <property type="molecule type" value="Genomic_DNA"/>
</dbReference>
<evidence type="ECO:0000313" key="1">
    <source>
        <dbReference type="EMBL" id="ROO86089.1"/>
    </source>
</evidence>
<reference evidence="1 2" key="1">
    <citation type="submission" date="2018-11" db="EMBL/GenBank/DDBJ databases">
        <title>Sequencing the genomes of 1000 actinobacteria strains.</title>
        <authorList>
            <person name="Klenk H.-P."/>
        </authorList>
    </citation>
    <scope>NUCLEOTIDE SEQUENCE [LARGE SCALE GENOMIC DNA]</scope>
    <source>
        <strain evidence="1 2">DSM 44254</strain>
    </source>
</reference>
<evidence type="ECO:0008006" key="3">
    <source>
        <dbReference type="Google" id="ProtNLM"/>
    </source>
</evidence>
<dbReference type="SUPFAM" id="SSF56524">
    <property type="entry name" value="Oxidoreductase molybdopterin-binding domain"/>
    <property type="match status" value="1"/>
</dbReference>